<keyword evidence="3" id="KW-1185">Reference proteome</keyword>
<organism evidence="2 3">
    <name type="scientific">Suicoccus acidiformans</name>
    <dbReference type="NCBI Taxonomy" id="2036206"/>
    <lineage>
        <taxon>Bacteria</taxon>
        <taxon>Bacillati</taxon>
        <taxon>Bacillota</taxon>
        <taxon>Bacilli</taxon>
        <taxon>Lactobacillales</taxon>
        <taxon>Aerococcaceae</taxon>
        <taxon>Suicoccus</taxon>
    </lineage>
</organism>
<evidence type="ECO:0000313" key="3">
    <source>
        <dbReference type="Proteomes" id="UP000263232"/>
    </source>
</evidence>
<comment type="similarity">
    <text evidence="1">Belongs to the UPF0246 family.</text>
</comment>
<dbReference type="EMBL" id="CP023434">
    <property type="protein sequence ID" value="AXY25362.1"/>
    <property type="molecule type" value="Genomic_DNA"/>
</dbReference>
<reference evidence="2 3" key="1">
    <citation type="submission" date="2017-09" db="EMBL/GenBank/DDBJ databases">
        <title>Complete genome sequence of Oxytococcus suis strain ZY16052.</title>
        <authorList>
            <person name="Li F."/>
        </authorList>
    </citation>
    <scope>NUCLEOTIDE SEQUENCE [LARGE SCALE GENOMIC DNA]</scope>
    <source>
        <strain evidence="2 3">ZY16052</strain>
    </source>
</reference>
<evidence type="ECO:0000313" key="2">
    <source>
        <dbReference type="EMBL" id="AXY25362.1"/>
    </source>
</evidence>
<dbReference type="OrthoDB" id="9777133at2"/>
<dbReference type="AlphaFoldDB" id="A0A347WJV5"/>
<dbReference type="Proteomes" id="UP000263232">
    <property type="component" value="Chromosome"/>
</dbReference>
<protein>
    <recommendedName>
        <fullName evidence="1">UPF0246 protein CL176_04745</fullName>
    </recommendedName>
</protein>
<dbReference type="InterPro" id="IPR005583">
    <property type="entry name" value="YaaA"/>
</dbReference>
<dbReference type="GO" id="GO:0033194">
    <property type="term" value="P:response to hydroperoxide"/>
    <property type="evidence" value="ECO:0007669"/>
    <property type="project" value="TreeGrafter"/>
</dbReference>
<accession>A0A347WJV5</accession>
<dbReference type="GO" id="GO:0005829">
    <property type="term" value="C:cytosol"/>
    <property type="evidence" value="ECO:0007669"/>
    <property type="project" value="TreeGrafter"/>
</dbReference>
<dbReference type="PANTHER" id="PTHR30283">
    <property type="entry name" value="PEROXIDE STRESS RESPONSE PROTEIN YAAA"/>
    <property type="match status" value="1"/>
</dbReference>
<dbReference type="HAMAP" id="MF_00652">
    <property type="entry name" value="UPF0246"/>
    <property type="match status" value="1"/>
</dbReference>
<sequence length="230" mass="26671">MKFILSPAKEMQTKYPIERDWQLSASSQKILDKLEALNAADYQALLKLSDKQFSQQQAYREAWQQPVTYEALALYHGLAFRQITFTDADRPYLAKHLRILSAFYGVLEPFALIKPYRLDMQTPLILEGQRLKQFWRAEFNEAFAEGETIVNLASQEFTSLFTQSRYHWVDVEFIDGGRKHSTISKKGRGAMVTYLVREKVATLDAVKGFNLDGYAYQVEQSRDDLFVFAR</sequence>
<name>A0A347WJV5_9LACT</name>
<evidence type="ECO:0000256" key="1">
    <source>
        <dbReference type="HAMAP-Rule" id="MF_00652"/>
    </source>
</evidence>
<proteinExistence type="inferred from homology"/>
<dbReference type="KEGG" id="abae:CL176_04745"/>
<gene>
    <name evidence="2" type="ORF">CL176_04745</name>
</gene>
<dbReference type="Pfam" id="PF03883">
    <property type="entry name" value="H2O2_YaaD"/>
    <property type="match status" value="1"/>
</dbReference>
<dbReference type="RefSeq" id="WP_118990274.1">
    <property type="nucleotide sequence ID" value="NZ_CP023434.1"/>
</dbReference>
<dbReference type="PANTHER" id="PTHR30283:SF4">
    <property type="entry name" value="PEROXIDE STRESS RESISTANCE PROTEIN YAAA"/>
    <property type="match status" value="1"/>
</dbReference>